<dbReference type="GeneID" id="104763340"/>
<evidence type="ECO:0000256" key="4">
    <source>
        <dbReference type="ARBA" id="ARBA00023242"/>
    </source>
</evidence>
<dbReference type="Gene3D" id="2.170.150.80">
    <property type="entry name" value="NAC domain"/>
    <property type="match status" value="1"/>
</dbReference>
<reference evidence="7" key="1">
    <citation type="journal article" date="2014" name="Nat. Commun.">
        <title>The emerging biofuel crop Camelina sativa retains a highly undifferentiated hexaploid genome structure.</title>
        <authorList>
            <person name="Kagale S."/>
            <person name="Koh C."/>
            <person name="Nixon J."/>
            <person name="Bollina V."/>
            <person name="Clarke W.E."/>
            <person name="Tuteja R."/>
            <person name="Spillane C."/>
            <person name="Robinson S.J."/>
            <person name="Links M.G."/>
            <person name="Clarke C."/>
            <person name="Higgins E.E."/>
            <person name="Huebert T."/>
            <person name="Sharpe A.G."/>
            <person name="Parkin I.A."/>
        </authorList>
    </citation>
    <scope>NUCLEOTIDE SEQUENCE [LARGE SCALE GENOMIC DNA]</scope>
    <source>
        <strain evidence="7">cv. DH55</strain>
    </source>
</reference>
<dbReference type="PANTHER" id="PTHR31744:SF4">
    <property type="entry name" value="NAC TRANSCRIPTION FACTOR"/>
    <property type="match status" value="1"/>
</dbReference>
<evidence type="ECO:0000256" key="2">
    <source>
        <dbReference type="ARBA" id="ARBA00023125"/>
    </source>
</evidence>
<evidence type="ECO:0000313" key="7">
    <source>
        <dbReference type="Proteomes" id="UP000694864"/>
    </source>
</evidence>
<dbReference type="PANTHER" id="PTHR31744">
    <property type="entry name" value="PROTEIN CUP-SHAPED COTYLEDON 2-RELATED"/>
    <property type="match status" value="1"/>
</dbReference>
<dbReference type="Proteomes" id="UP000694864">
    <property type="component" value="Chromosome 18"/>
</dbReference>
<keyword evidence="2" id="KW-0238">DNA-binding</keyword>
<evidence type="ECO:0000259" key="6">
    <source>
        <dbReference type="Pfam" id="PF02365"/>
    </source>
</evidence>
<feature type="region of interest" description="Disordered" evidence="5">
    <location>
        <begin position="135"/>
        <end position="156"/>
    </location>
</feature>
<dbReference type="InterPro" id="IPR003441">
    <property type="entry name" value="NAC-dom"/>
</dbReference>
<proteinExistence type="predicted"/>
<keyword evidence="3" id="KW-0804">Transcription</keyword>
<gene>
    <name evidence="8" type="primary">LOC104763340</name>
</gene>
<organism evidence="7 8">
    <name type="scientific">Camelina sativa</name>
    <name type="common">False flax</name>
    <name type="synonym">Myagrum sativum</name>
    <dbReference type="NCBI Taxonomy" id="90675"/>
    <lineage>
        <taxon>Eukaryota</taxon>
        <taxon>Viridiplantae</taxon>
        <taxon>Streptophyta</taxon>
        <taxon>Embryophyta</taxon>
        <taxon>Tracheophyta</taxon>
        <taxon>Spermatophyta</taxon>
        <taxon>Magnoliopsida</taxon>
        <taxon>eudicotyledons</taxon>
        <taxon>Gunneridae</taxon>
        <taxon>Pentapetalae</taxon>
        <taxon>rosids</taxon>
        <taxon>malvids</taxon>
        <taxon>Brassicales</taxon>
        <taxon>Brassicaceae</taxon>
        <taxon>Camelineae</taxon>
        <taxon>Camelina</taxon>
    </lineage>
</organism>
<protein>
    <submittedName>
        <fullName evidence="8">NAC domain-containing protein 62-like</fullName>
    </submittedName>
</protein>
<evidence type="ECO:0000256" key="3">
    <source>
        <dbReference type="ARBA" id="ARBA00023163"/>
    </source>
</evidence>
<reference evidence="8" key="2">
    <citation type="submission" date="2025-08" db="UniProtKB">
        <authorList>
            <consortium name="RefSeq"/>
        </authorList>
    </citation>
    <scope>IDENTIFICATION</scope>
    <source>
        <tissue evidence="8">Leaf</tissue>
    </source>
</reference>
<dbReference type="Pfam" id="PF02365">
    <property type="entry name" value="NAM"/>
    <property type="match status" value="1"/>
</dbReference>
<keyword evidence="4" id="KW-0539">Nucleus</keyword>
<dbReference type="RefSeq" id="XP_010485026.1">
    <property type="nucleotide sequence ID" value="XM_010486724.1"/>
</dbReference>
<evidence type="ECO:0000256" key="5">
    <source>
        <dbReference type="SAM" id="MobiDB-lite"/>
    </source>
</evidence>
<name>A0ABM0XF44_CAMSA</name>
<feature type="domain" description="NAC" evidence="6">
    <location>
        <begin position="7"/>
        <end position="83"/>
    </location>
</feature>
<accession>A0ABM0XF44</accession>
<evidence type="ECO:0000313" key="8">
    <source>
        <dbReference type="RefSeq" id="XP_010485026.1"/>
    </source>
</evidence>
<evidence type="ECO:0000256" key="1">
    <source>
        <dbReference type="ARBA" id="ARBA00023015"/>
    </source>
</evidence>
<dbReference type="SUPFAM" id="SSF101941">
    <property type="entry name" value="NAC domain"/>
    <property type="match status" value="1"/>
</dbReference>
<keyword evidence="1" id="KW-0805">Transcription regulation</keyword>
<keyword evidence="7" id="KW-1185">Reference proteome</keyword>
<sequence>MSRLTFFNPVDHELIKYLNAKITKEDDTPADESEIKEVNLCNHEPQEIPGLARMESDHLWHIISPVEKLNGEFQLTKRTSKTGVKSSSSRRTPKIKSDWIMHEYNSLIQHPKKEAFVLCKLMKRVPEKRVIPIKKKHMKRARAPRSSATRENSRRVADPDISLNTVPEASPVLEVAPAMVVTDPAIAPNFPVLEVDDLIYNDNNYWRNFPQEFYLNTVPEASPKLEVAPAMVVTDPATPPNPFLFNT</sequence>
<dbReference type="InterPro" id="IPR036093">
    <property type="entry name" value="NAC_dom_sf"/>
</dbReference>